<dbReference type="RefSeq" id="WP_350246639.1">
    <property type="nucleotide sequence ID" value="NZ_CP132970.1"/>
</dbReference>
<dbReference type="EC" id="2.7.7.-" evidence="1"/>
<sequence length="263" mass="28389">MPSIDVEPYLEAVVDTAREVLGAEFVGAYAAGSLALNAFHPGRSDIDIALLCRDPLSETMKRELIARLRHSALPCPARGLELVVYTMATAQSGTGEPGFELELNDGPGMAFRQTLQPTDRPAADGTFWYGLDRSILHQSGRVLAGPPAPETFAELAPEELQSLLVDSLRWWMALPGPADDRPAPGADDAVLGACRALVRHRYGKWLSKIDAGRRLLGTGYQPVEAIEQSIAARSGELPPSGRQARTFQEGVLHELLTATERPA</sequence>
<reference evidence="1" key="1">
    <citation type="submission" date="2023-08" db="EMBL/GenBank/DDBJ databases">
        <title>The novel hydrolase IpcH responsible for the initial isoprocarb degradation step in Rhodococcus sp. D-6.</title>
        <authorList>
            <person name="Zhu Q."/>
        </authorList>
    </citation>
    <scope>NUCLEOTIDE SEQUENCE</scope>
    <source>
        <strain evidence="1">D-6</strain>
    </source>
</reference>
<organism evidence="1">
    <name type="scientific">Rhodococcus sp. D-6</name>
    <dbReference type="NCBI Taxonomy" id="1387842"/>
    <lineage>
        <taxon>Bacteria</taxon>
        <taxon>Bacillati</taxon>
        <taxon>Actinomycetota</taxon>
        <taxon>Actinomycetes</taxon>
        <taxon>Mycobacteriales</taxon>
        <taxon>Nocardiaceae</taxon>
        <taxon>Rhodococcus</taxon>
    </lineage>
</organism>
<dbReference type="KEGG" id="rhox:RBB84_20040"/>
<proteinExistence type="predicted"/>
<name>A0AAU7UU73_9NOCA</name>
<keyword evidence="1" id="KW-0808">Transferase</keyword>
<dbReference type="AlphaFoldDB" id="A0AAU7UU73"/>
<dbReference type="EMBL" id="CP132970">
    <property type="protein sequence ID" value="XBW03548.1"/>
    <property type="molecule type" value="Genomic_DNA"/>
</dbReference>
<evidence type="ECO:0000313" key="1">
    <source>
        <dbReference type="EMBL" id="XBW03548.1"/>
    </source>
</evidence>
<dbReference type="CDD" id="cd05403">
    <property type="entry name" value="NT_KNTase_like"/>
    <property type="match status" value="1"/>
</dbReference>
<dbReference type="GO" id="GO:0016779">
    <property type="term" value="F:nucleotidyltransferase activity"/>
    <property type="evidence" value="ECO:0007669"/>
    <property type="project" value="UniProtKB-KW"/>
</dbReference>
<gene>
    <name evidence="1" type="ORF">RBB84_20040</name>
</gene>
<keyword evidence="1" id="KW-0548">Nucleotidyltransferase</keyword>
<protein>
    <submittedName>
        <fullName evidence="1">Nucleotidyltransferase domain-containing protein</fullName>
        <ecNumber evidence="1">2.7.7.-</ecNumber>
    </submittedName>
</protein>
<accession>A0AAU7UU73</accession>
<dbReference type="SUPFAM" id="SSF81301">
    <property type="entry name" value="Nucleotidyltransferase"/>
    <property type="match status" value="1"/>
</dbReference>
<dbReference type="InterPro" id="IPR043519">
    <property type="entry name" value="NT_sf"/>
</dbReference>